<organism evidence="1 2">
    <name type="scientific">Microbacterium oleivorans</name>
    <dbReference type="NCBI Taxonomy" id="273677"/>
    <lineage>
        <taxon>Bacteria</taxon>
        <taxon>Bacillati</taxon>
        <taxon>Actinomycetota</taxon>
        <taxon>Actinomycetes</taxon>
        <taxon>Micrococcales</taxon>
        <taxon>Microbacteriaceae</taxon>
        <taxon>Microbacterium</taxon>
    </lineage>
</organism>
<accession>A0A031FTP0</accession>
<dbReference type="PATRIC" id="fig|273677.3.peg.2194"/>
<keyword evidence="2" id="KW-1185">Reference proteome</keyword>
<dbReference type="OrthoDB" id="5517693at2"/>
<evidence type="ECO:0000313" key="1">
    <source>
        <dbReference type="EMBL" id="EZP27010.1"/>
    </source>
</evidence>
<name>A0A031FTP0_9MICO</name>
<sequence>MPTSVDPLAVVRPAPVACPVPLLRARDVPNAARLSARGELVSVVRGVYAPTALWRGLAPWDRYLARIHATLLVHPGLVLSHESAAAIWGMPVLGDPVVVHALGGQNSTSRLHAGLRMHTTIGARDVVDLGGFAAVAPSDCAVDLARARHVVVGLIAADAALRLDAAASIESLVERNEQRPSSRGRRIARWPLRRARAEAESTLESASRAIIELLGYEEPELQTEWTGPAATDRTDFWWPGSGVAGEADGDLKYDGRFGDPGPLLRARRERDHRLRSRGIRSVVHWGWSDLVDSESLDGILRGAGLQRVTLPDPYRLATARTALAPRHPAARLHERGETRV</sequence>
<dbReference type="Proteomes" id="UP000024001">
    <property type="component" value="Unassembled WGS sequence"/>
</dbReference>
<evidence type="ECO:0008006" key="3">
    <source>
        <dbReference type="Google" id="ProtNLM"/>
    </source>
</evidence>
<dbReference type="EMBL" id="JFYO01000006">
    <property type="protein sequence ID" value="EZP27010.1"/>
    <property type="molecule type" value="Genomic_DNA"/>
</dbReference>
<dbReference type="AlphaFoldDB" id="A0A031FTP0"/>
<dbReference type="eggNOG" id="COG5340">
    <property type="taxonomic scope" value="Bacteria"/>
</dbReference>
<evidence type="ECO:0000313" key="2">
    <source>
        <dbReference type="Proteomes" id="UP000024001"/>
    </source>
</evidence>
<protein>
    <recommendedName>
        <fullName evidence="3">Transcriptional regulator, AbiEi antitoxin, Type IV TA system</fullName>
    </recommendedName>
</protein>
<gene>
    <name evidence="1" type="ORF">BW34_02214</name>
</gene>
<proteinExistence type="predicted"/>
<comment type="caution">
    <text evidence="1">The sequence shown here is derived from an EMBL/GenBank/DDBJ whole genome shotgun (WGS) entry which is preliminary data.</text>
</comment>
<reference evidence="1 2" key="1">
    <citation type="submission" date="2014-03" db="EMBL/GenBank/DDBJ databases">
        <title>Draft Genome Sequences of 13 Willow Endophytes.</title>
        <authorList>
            <person name="Gan H.Y."/>
            <person name="Gan H.M."/>
            <person name="Savka M.A."/>
            <person name="Hudson A.O."/>
        </authorList>
    </citation>
    <scope>NUCLEOTIDE SEQUENCE [LARGE SCALE GENOMIC DNA]</scope>
    <source>
        <strain evidence="1 2">RIT293</strain>
    </source>
</reference>
<dbReference type="RefSeq" id="WP_036312359.1">
    <property type="nucleotide sequence ID" value="NZ_JFYO01000006.1"/>
</dbReference>